<evidence type="ECO:0000256" key="7">
    <source>
        <dbReference type="ARBA" id="ARBA00024033"/>
    </source>
</evidence>
<feature type="transmembrane region" description="Helical" evidence="8">
    <location>
        <begin position="361"/>
        <end position="388"/>
    </location>
</feature>
<comment type="similarity">
    <text evidence="7">Belongs to the glycosyltransferase 87 family.</text>
</comment>
<accession>A0A4Q7KMB6</accession>
<gene>
    <name evidence="9" type="ORF">EV193_105243</name>
</gene>
<feature type="transmembrane region" description="Helical" evidence="8">
    <location>
        <begin position="12"/>
        <end position="35"/>
    </location>
</feature>
<evidence type="ECO:0000313" key="10">
    <source>
        <dbReference type="Proteomes" id="UP000294257"/>
    </source>
</evidence>
<reference evidence="9 10" key="1">
    <citation type="submission" date="2019-02" db="EMBL/GenBank/DDBJ databases">
        <title>Genomic Encyclopedia of Type Strains, Phase IV (KMG-IV): sequencing the most valuable type-strain genomes for metagenomic binning, comparative biology and taxonomic classification.</title>
        <authorList>
            <person name="Goeker M."/>
        </authorList>
    </citation>
    <scope>NUCLEOTIDE SEQUENCE [LARGE SCALE GENOMIC DNA]</scope>
    <source>
        <strain evidence="9 10">DSM 101727</strain>
    </source>
</reference>
<keyword evidence="4 8" id="KW-0812">Transmembrane</keyword>
<evidence type="ECO:0000256" key="2">
    <source>
        <dbReference type="ARBA" id="ARBA00022475"/>
    </source>
</evidence>
<dbReference type="GO" id="GO:0005886">
    <property type="term" value="C:plasma membrane"/>
    <property type="evidence" value="ECO:0007669"/>
    <property type="project" value="UniProtKB-SubCell"/>
</dbReference>
<evidence type="ECO:0000256" key="5">
    <source>
        <dbReference type="ARBA" id="ARBA00022989"/>
    </source>
</evidence>
<feature type="transmembrane region" description="Helical" evidence="8">
    <location>
        <begin position="323"/>
        <end position="341"/>
    </location>
</feature>
<evidence type="ECO:0000256" key="8">
    <source>
        <dbReference type="SAM" id="Phobius"/>
    </source>
</evidence>
<keyword evidence="5 8" id="KW-1133">Transmembrane helix</keyword>
<dbReference type="InterPro" id="IPR018584">
    <property type="entry name" value="GT87"/>
</dbReference>
<evidence type="ECO:0000256" key="6">
    <source>
        <dbReference type="ARBA" id="ARBA00023136"/>
    </source>
</evidence>
<feature type="transmembrane region" description="Helical" evidence="8">
    <location>
        <begin position="282"/>
        <end position="302"/>
    </location>
</feature>
<evidence type="ECO:0000256" key="4">
    <source>
        <dbReference type="ARBA" id="ARBA00022692"/>
    </source>
</evidence>
<dbReference type="GO" id="GO:0016758">
    <property type="term" value="F:hexosyltransferase activity"/>
    <property type="evidence" value="ECO:0007669"/>
    <property type="project" value="InterPro"/>
</dbReference>
<feature type="transmembrane region" description="Helical" evidence="8">
    <location>
        <begin position="256"/>
        <end position="276"/>
    </location>
</feature>
<evidence type="ECO:0000313" key="9">
    <source>
        <dbReference type="EMBL" id="RZS37685.1"/>
    </source>
</evidence>
<dbReference type="Pfam" id="PF09594">
    <property type="entry name" value="GT87"/>
    <property type="match status" value="1"/>
</dbReference>
<dbReference type="Proteomes" id="UP000294257">
    <property type="component" value="Unassembled WGS sequence"/>
</dbReference>
<dbReference type="AlphaFoldDB" id="A0A4Q7KMB6"/>
<keyword evidence="6 8" id="KW-0472">Membrane</keyword>
<keyword evidence="10" id="KW-1185">Reference proteome</keyword>
<comment type="caution">
    <text evidence="9">The sequence shown here is derived from an EMBL/GenBank/DDBJ whole genome shotgun (WGS) entry which is preliminary data.</text>
</comment>
<proteinExistence type="inferred from homology"/>
<evidence type="ECO:0000256" key="1">
    <source>
        <dbReference type="ARBA" id="ARBA00004651"/>
    </source>
</evidence>
<feature type="transmembrane region" description="Helical" evidence="8">
    <location>
        <begin position="163"/>
        <end position="185"/>
    </location>
</feature>
<keyword evidence="9" id="KW-0328">Glycosyltransferase</keyword>
<keyword evidence="2" id="KW-1003">Cell membrane</keyword>
<feature type="transmembrane region" description="Helical" evidence="8">
    <location>
        <begin position="69"/>
        <end position="101"/>
    </location>
</feature>
<comment type="subcellular location">
    <subcellularLocation>
        <location evidence="1">Cell membrane</location>
        <topology evidence="1">Multi-pass membrane protein</topology>
    </subcellularLocation>
</comment>
<dbReference type="EMBL" id="SGWQ01000005">
    <property type="protein sequence ID" value="RZS37685.1"/>
    <property type="molecule type" value="Genomic_DNA"/>
</dbReference>
<protein>
    <submittedName>
        <fullName evidence="9">Alpha-1,2-mannosyltransferase</fullName>
    </submittedName>
</protein>
<name>A0A4Q7KMB6_9PSEU</name>
<keyword evidence="3 9" id="KW-0808">Transferase</keyword>
<sequence>MPARLAAAGPWVFGVCVTLHLLTVVLWPTANWLLIDMQVYRAGGDHVLHGAQLYDQPVLGPLMFTYPPFAAVLFAPLAVLPVPVVQVLVLALDLVLLYAIARLCLRRLTTARGSELARLSLFAAGLAIWIDPIRITIYLGQINIVLLALVVFDLCGKRGRWTGVGVGIAGAIKLTPLIFVPFLLITRQFRAAAVATGTFAATVVLGFLFAPASSGRFWFGGTFMHLNRVAVPTEPGNQSINGVLLRAFGDGQLKTVLWIGLTVVIGVAGMALAAAAYRRGEWLPAIALVGMLGCAISPFSWNHHWVWPALLLVWLFAKGTSRGMRAALIGFLVCLGLPNAFPMPFQPTPAIVSGWMYAPVTGWFSVHVLHNLWMLVYLAAGIGFARWLRTTKPIEKLDVIRPRSESQSVRRPPKTDSAAAG</sequence>
<feature type="transmembrane region" description="Helical" evidence="8">
    <location>
        <begin position="191"/>
        <end position="210"/>
    </location>
</feature>
<evidence type="ECO:0000256" key="3">
    <source>
        <dbReference type="ARBA" id="ARBA00022679"/>
    </source>
</evidence>
<organism evidence="9 10">
    <name type="scientific">Herbihabitans rhizosphaerae</name>
    <dbReference type="NCBI Taxonomy" id="1872711"/>
    <lineage>
        <taxon>Bacteria</taxon>
        <taxon>Bacillati</taxon>
        <taxon>Actinomycetota</taxon>
        <taxon>Actinomycetes</taxon>
        <taxon>Pseudonocardiales</taxon>
        <taxon>Pseudonocardiaceae</taxon>
        <taxon>Herbihabitans</taxon>
    </lineage>
</organism>